<reference evidence="2" key="1">
    <citation type="submission" date="2014-09" db="EMBL/GenBank/DDBJ databases">
        <authorList>
            <person name="Mudge J."/>
            <person name="Ramaraj T."/>
            <person name="Lindquist I.E."/>
            <person name="Bharti A.K."/>
            <person name="Sundararajan A."/>
            <person name="Cameron C.T."/>
            <person name="Woodward J.E."/>
            <person name="May G.D."/>
            <person name="Brubaker C."/>
            <person name="Broadhvest J."/>
            <person name="Wilkins T.A."/>
        </authorList>
    </citation>
    <scope>NUCLEOTIDE SEQUENCE</scope>
    <source>
        <strain evidence="2">cv. AKA8401</strain>
    </source>
</reference>
<dbReference type="Proteomes" id="UP000032142">
    <property type="component" value="Unassembled WGS sequence"/>
</dbReference>
<protein>
    <submittedName>
        <fullName evidence="1">Uncharacterized protein</fullName>
    </submittedName>
</protein>
<organism evidence="1 2">
    <name type="scientific">Gossypium arboreum</name>
    <name type="common">Tree cotton</name>
    <name type="synonym">Gossypium nanking</name>
    <dbReference type="NCBI Taxonomy" id="29729"/>
    <lineage>
        <taxon>Eukaryota</taxon>
        <taxon>Viridiplantae</taxon>
        <taxon>Streptophyta</taxon>
        <taxon>Embryophyta</taxon>
        <taxon>Tracheophyta</taxon>
        <taxon>Spermatophyta</taxon>
        <taxon>Magnoliopsida</taxon>
        <taxon>eudicotyledons</taxon>
        <taxon>Gunneridae</taxon>
        <taxon>Pentapetalae</taxon>
        <taxon>rosids</taxon>
        <taxon>malvids</taxon>
        <taxon>Malvales</taxon>
        <taxon>Malvaceae</taxon>
        <taxon>Malvoideae</taxon>
        <taxon>Gossypium</taxon>
    </lineage>
</organism>
<keyword evidence="2" id="KW-1185">Reference proteome</keyword>
<evidence type="ECO:0000313" key="2">
    <source>
        <dbReference type="Proteomes" id="UP000032142"/>
    </source>
</evidence>
<sequence length="10" mass="1217">MEERKISLVL</sequence>
<accession>A0A0B0PQ04</accession>
<gene>
    <name evidence="1" type="ORF">F383_33509</name>
</gene>
<proteinExistence type="predicted"/>
<dbReference type="EMBL" id="KN437067">
    <property type="protein sequence ID" value="KHG26519.1"/>
    <property type="molecule type" value="Genomic_DNA"/>
</dbReference>
<name>A0A0B0PQ04_GOSAR</name>
<evidence type="ECO:0000313" key="1">
    <source>
        <dbReference type="EMBL" id="KHG26519.1"/>
    </source>
</evidence>